<dbReference type="PANTHER" id="PTHR30451">
    <property type="entry name" value="OUTER MEMBRANE USHER PROTEIN"/>
    <property type="match status" value="1"/>
</dbReference>
<evidence type="ECO:0000313" key="4">
    <source>
        <dbReference type="Proteomes" id="UP000261931"/>
    </source>
</evidence>
<dbReference type="GO" id="GO:0009279">
    <property type="term" value="C:cell outer membrane"/>
    <property type="evidence" value="ECO:0007669"/>
    <property type="project" value="TreeGrafter"/>
</dbReference>
<feature type="domain" description="PapC-like C-terminal" evidence="2">
    <location>
        <begin position="682"/>
        <end position="747"/>
    </location>
</feature>
<dbReference type="InterPro" id="IPR025949">
    <property type="entry name" value="PapC-like_C"/>
</dbReference>
<keyword evidence="4" id="KW-1185">Reference proteome</keyword>
<dbReference type="EMBL" id="QVLS01000002">
    <property type="protein sequence ID" value="RFP80980.1"/>
    <property type="molecule type" value="Genomic_DNA"/>
</dbReference>
<sequence>MRWRRVEALLLAIGLCGALTPARAEPAPRLLEVWLNGERVDGFAPLMEDDGRWYATAETLARWRLRPADPPRTIAGVAHHGLQNWSPRFDKAQQRLALQAPPEQFLAQRLRLDGRSDSEAPLMEPLPGLAMDYSVNAERSGGQSSTAALLDLRGFGWSTGGLARASGVLRAGANPAGLPRWQRLDTSLQHSDPNGLWRTSLGDAITCGGELAPALRFAGAQYGTDFSLRPDLVTQPLPSVSGSAQVPSGVDLLIDNRPAGSAQVGPGNYTLDQLPGVTGAGEIRVVQRDLLGVERVQVVPYYSSPRLLRQGLSEHCAEAGVLRRGYASASDTYGGGFIAGSLRHGLSDTLTLLGRAEAGQAVRAVHLGAHWVVAGAGVLSLQLGRSQADGTGAGQRTAIGFERVARAGSLSATIDTAGTGFRSLDGSRLPQRRTTLFAGTGIGQTSLSAGLVWQRGAQGQDTRVLTAGLQRRLGAHWHAGLSLYRRDGQFSAALLLTRALSPDTTLAARAQAGADAGLTVQAQRSEPDAGGLGWRLQGGSDALSALAGVSWLGQLGRVEAQATKWRHDPEAHLRVAAQGGVLWIGGQPMLGRTIGEAAAARVEIEGMGGVGVRLNHRDTAVTDAKGQAWVWGLQPWQENTLGVAADVLPLDVVLGVPELQVRPPAQTVVRVRFPARRTRSALVSVRLPDGSPVPPGARAYRAPGGAPAGDEGAPFAHGGQVWLTDLDDFNTLRVEGPQGLCRVSFALAPTLGAAATLGPFTCTP</sequence>
<protein>
    <submittedName>
        <fullName evidence="3">Fimbrial biogenesis outer membrane usher protein</fullName>
    </submittedName>
</protein>
<evidence type="ECO:0000259" key="2">
    <source>
        <dbReference type="Pfam" id="PF13953"/>
    </source>
</evidence>
<evidence type="ECO:0000313" key="3">
    <source>
        <dbReference type="EMBL" id="RFP80980.1"/>
    </source>
</evidence>
<dbReference type="AlphaFoldDB" id="A0A372EMY6"/>
<accession>A0A372EMY6</accession>
<feature type="chain" id="PRO_5016753692" evidence="1">
    <location>
        <begin position="25"/>
        <end position="764"/>
    </location>
</feature>
<evidence type="ECO:0000256" key="1">
    <source>
        <dbReference type="SAM" id="SignalP"/>
    </source>
</evidence>
<organism evidence="3 4">
    <name type="scientific">Hydrogenophaga borbori</name>
    <dbReference type="NCBI Taxonomy" id="2294117"/>
    <lineage>
        <taxon>Bacteria</taxon>
        <taxon>Pseudomonadati</taxon>
        <taxon>Pseudomonadota</taxon>
        <taxon>Betaproteobacteria</taxon>
        <taxon>Burkholderiales</taxon>
        <taxon>Comamonadaceae</taxon>
        <taxon>Hydrogenophaga</taxon>
    </lineage>
</organism>
<feature type="signal peptide" evidence="1">
    <location>
        <begin position="1"/>
        <end position="24"/>
    </location>
</feature>
<gene>
    <name evidence="3" type="ORF">DY262_04165</name>
</gene>
<dbReference type="Proteomes" id="UP000261931">
    <property type="component" value="Unassembled WGS sequence"/>
</dbReference>
<dbReference type="PANTHER" id="PTHR30451:SF5">
    <property type="entry name" value="SLR0019 PROTEIN"/>
    <property type="match status" value="1"/>
</dbReference>
<dbReference type="Gene3D" id="2.60.40.2610">
    <property type="entry name" value="Outer membrane usher protein FimD, plug domain"/>
    <property type="match status" value="1"/>
</dbReference>
<proteinExistence type="predicted"/>
<dbReference type="Pfam" id="PF00577">
    <property type="entry name" value="Usher"/>
    <property type="match status" value="2"/>
</dbReference>
<dbReference type="GO" id="GO:0015473">
    <property type="term" value="F:fimbrial usher porin activity"/>
    <property type="evidence" value="ECO:0007669"/>
    <property type="project" value="InterPro"/>
</dbReference>
<dbReference type="Gene3D" id="2.60.40.3110">
    <property type="match status" value="1"/>
</dbReference>
<dbReference type="InterPro" id="IPR000015">
    <property type="entry name" value="Fimb_usher"/>
</dbReference>
<dbReference type="Pfam" id="PF13953">
    <property type="entry name" value="PapC_C"/>
    <property type="match status" value="1"/>
</dbReference>
<dbReference type="GO" id="GO:0009297">
    <property type="term" value="P:pilus assembly"/>
    <property type="evidence" value="ECO:0007669"/>
    <property type="project" value="InterPro"/>
</dbReference>
<name>A0A372EMY6_9BURK</name>
<keyword evidence="1" id="KW-0732">Signal</keyword>
<dbReference type="RefSeq" id="WP_116957719.1">
    <property type="nucleotide sequence ID" value="NZ_QVLS01000002.1"/>
</dbReference>
<dbReference type="InterPro" id="IPR042186">
    <property type="entry name" value="FimD_plug_dom"/>
</dbReference>
<comment type="caution">
    <text evidence="3">The sequence shown here is derived from an EMBL/GenBank/DDBJ whole genome shotgun (WGS) entry which is preliminary data.</text>
</comment>
<reference evidence="3 4" key="1">
    <citation type="submission" date="2018-08" db="EMBL/GenBank/DDBJ databases">
        <title>Hydrogenophaga sp. LA-38 isolated from sludge.</title>
        <authorList>
            <person name="Im W.-T."/>
        </authorList>
    </citation>
    <scope>NUCLEOTIDE SEQUENCE [LARGE SCALE GENOMIC DNA]</scope>
    <source>
        <strain evidence="3 4">LA-38</strain>
    </source>
</reference>